<dbReference type="RefSeq" id="WP_193537286.1">
    <property type="nucleotide sequence ID" value="NZ_JADCLJ010000020.1"/>
</dbReference>
<comment type="caution">
    <text evidence="1">The sequence shown here is derived from an EMBL/GenBank/DDBJ whole genome shotgun (WGS) entry which is preliminary data.</text>
</comment>
<evidence type="ECO:0000313" key="1">
    <source>
        <dbReference type="EMBL" id="MBE4909076.1"/>
    </source>
</evidence>
<sequence length="74" mass="8761">MTGLVAVVMIFSIPLVALVTEHFQKQAKVKRDMLKDELELEKLKHENYLIETQKLRLELEHMQNKETKNESRLL</sequence>
<dbReference type="EMBL" id="JADCLJ010000020">
    <property type="protein sequence ID" value="MBE4909076.1"/>
    <property type="molecule type" value="Genomic_DNA"/>
</dbReference>
<evidence type="ECO:0000313" key="2">
    <source>
        <dbReference type="Proteomes" id="UP001516662"/>
    </source>
</evidence>
<accession>A0ABR9QKY5</accession>
<dbReference type="Proteomes" id="UP001516662">
    <property type="component" value="Unassembled WGS sequence"/>
</dbReference>
<proteinExistence type="predicted"/>
<gene>
    <name evidence="1" type="ORF">IMZ08_13485</name>
</gene>
<protein>
    <submittedName>
        <fullName evidence="1">Uncharacterized protein</fullName>
    </submittedName>
</protein>
<keyword evidence="2" id="KW-1185">Reference proteome</keyword>
<name>A0ABR9QKY5_9BACI</name>
<reference evidence="1 2" key="1">
    <citation type="submission" date="2020-10" db="EMBL/GenBank/DDBJ databases">
        <title>Bacillus sp. HD4P25, an endophyte from a halophyte.</title>
        <authorList>
            <person name="Sun J.-Q."/>
        </authorList>
    </citation>
    <scope>NUCLEOTIDE SEQUENCE [LARGE SCALE GENOMIC DNA]</scope>
    <source>
        <strain evidence="1 2">YIM 93174</strain>
    </source>
</reference>
<organism evidence="1 2">
    <name type="scientific">Litchfieldia luteola</name>
    <dbReference type="NCBI Taxonomy" id="682179"/>
    <lineage>
        <taxon>Bacteria</taxon>
        <taxon>Bacillati</taxon>
        <taxon>Bacillota</taxon>
        <taxon>Bacilli</taxon>
        <taxon>Bacillales</taxon>
        <taxon>Bacillaceae</taxon>
        <taxon>Litchfieldia</taxon>
    </lineage>
</organism>